<dbReference type="EMBL" id="JAGPXD010000005">
    <property type="protein sequence ID" value="KAH7353235.1"/>
    <property type="molecule type" value="Genomic_DNA"/>
</dbReference>
<dbReference type="InterPro" id="IPR018713">
    <property type="entry name" value="MPAB/Lcp_cat_dom"/>
</dbReference>
<name>A0A8K0T7E3_9PEZI</name>
<dbReference type="PANTHER" id="PTHR36151">
    <property type="entry name" value="BLR2777 PROTEIN"/>
    <property type="match status" value="1"/>
</dbReference>
<reference evidence="3" key="1">
    <citation type="journal article" date="2021" name="Nat. Commun.">
        <title>Genetic determinants of endophytism in the Arabidopsis root mycobiome.</title>
        <authorList>
            <person name="Mesny F."/>
            <person name="Miyauchi S."/>
            <person name="Thiergart T."/>
            <person name="Pickel B."/>
            <person name="Atanasova L."/>
            <person name="Karlsson M."/>
            <person name="Huettel B."/>
            <person name="Barry K.W."/>
            <person name="Haridas S."/>
            <person name="Chen C."/>
            <person name="Bauer D."/>
            <person name="Andreopoulos W."/>
            <person name="Pangilinan J."/>
            <person name="LaButti K."/>
            <person name="Riley R."/>
            <person name="Lipzen A."/>
            <person name="Clum A."/>
            <person name="Drula E."/>
            <person name="Henrissat B."/>
            <person name="Kohler A."/>
            <person name="Grigoriev I.V."/>
            <person name="Martin F.M."/>
            <person name="Hacquard S."/>
        </authorList>
    </citation>
    <scope>NUCLEOTIDE SEQUENCE</scope>
    <source>
        <strain evidence="3">MPI-CAGE-AT-0016</strain>
    </source>
</reference>
<dbReference type="Proteomes" id="UP000813385">
    <property type="component" value="Unassembled WGS sequence"/>
</dbReference>
<dbReference type="GO" id="GO:0016491">
    <property type="term" value="F:oxidoreductase activity"/>
    <property type="evidence" value="ECO:0007669"/>
    <property type="project" value="InterPro"/>
</dbReference>
<accession>A0A8K0T7E3</accession>
<feature type="compositionally biased region" description="Basic and acidic residues" evidence="1">
    <location>
        <begin position="1"/>
        <end position="13"/>
    </location>
</feature>
<evidence type="ECO:0000313" key="3">
    <source>
        <dbReference type="EMBL" id="KAH7353235.1"/>
    </source>
</evidence>
<evidence type="ECO:0000259" key="2">
    <source>
        <dbReference type="Pfam" id="PF09995"/>
    </source>
</evidence>
<dbReference type="AlphaFoldDB" id="A0A8K0T7E3"/>
<dbReference type="Pfam" id="PF09995">
    <property type="entry name" value="MPAB_Lcp_cat"/>
    <property type="match status" value="1"/>
</dbReference>
<organism evidence="3 4">
    <name type="scientific">Plectosphaerella cucumerina</name>
    <dbReference type="NCBI Taxonomy" id="40658"/>
    <lineage>
        <taxon>Eukaryota</taxon>
        <taxon>Fungi</taxon>
        <taxon>Dikarya</taxon>
        <taxon>Ascomycota</taxon>
        <taxon>Pezizomycotina</taxon>
        <taxon>Sordariomycetes</taxon>
        <taxon>Hypocreomycetidae</taxon>
        <taxon>Glomerellales</taxon>
        <taxon>Plectosphaerellaceae</taxon>
        <taxon>Plectosphaerella</taxon>
    </lineage>
</organism>
<sequence>MPPPESHLEKNEEGLWGPYHSPLAEPGPTIKTILAENISMAGGPAAVLLQIANDKIGLAVSEHSSFTKRPVQRARRTLFYLYVMAFGTPEERRHITDATHAAHARVKDPGGAYEADDPDLQLWVAATIYWSLIVSYEEVYGALDDDTADQAYREFSIYATGLRVPPEMWPKDRVAFQEYWKTKIAGLEITEAAKAVGHDVLYPGSNLPWAAWFYTRLTGHFSRITTTELLPESIRNEFGIHSTLYTRFMYWLMSLQSRTVYPLLPETIRHFGKDYHMRDLRRRIRTGARL</sequence>
<feature type="region of interest" description="Disordered" evidence="1">
    <location>
        <begin position="1"/>
        <end position="21"/>
    </location>
</feature>
<comment type="caution">
    <text evidence="3">The sequence shown here is derived from an EMBL/GenBank/DDBJ whole genome shotgun (WGS) entry which is preliminary data.</text>
</comment>
<feature type="domain" description="ER-bound oxygenase mpaB/mpaB'/Rubber oxygenase catalytic" evidence="2">
    <location>
        <begin position="32"/>
        <end position="252"/>
    </location>
</feature>
<protein>
    <recommendedName>
        <fullName evidence="2">ER-bound oxygenase mpaB/mpaB'/Rubber oxygenase catalytic domain-containing protein</fullName>
    </recommendedName>
</protein>
<dbReference type="OrthoDB" id="5131368at2759"/>
<evidence type="ECO:0000256" key="1">
    <source>
        <dbReference type="SAM" id="MobiDB-lite"/>
    </source>
</evidence>
<proteinExistence type="predicted"/>
<evidence type="ECO:0000313" key="4">
    <source>
        <dbReference type="Proteomes" id="UP000813385"/>
    </source>
</evidence>
<keyword evidence="4" id="KW-1185">Reference proteome</keyword>
<dbReference type="PANTHER" id="PTHR36151:SF3">
    <property type="entry name" value="ER-BOUND OXYGENASE MPAB_MPAB'_RUBBER OXYGENASE CATALYTIC DOMAIN-CONTAINING PROTEIN"/>
    <property type="match status" value="1"/>
</dbReference>
<gene>
    <name evidence="3" type="ORF">B0T11DRAFT_116066</name>
</gene>